<accession>A0ABP9YL58</accession>
<sequence>MFQRRIQLDTEDRSSWSIPCCSTFRSQRIQLPEDSDQEEEEQTITPFHIESTSFLQHPSNLSRNPFARVDQVSPKPITTTSPIEQQEERTEELVNVSRNKYENEPDWTEMHEEEEEEEEEEDEENDNVIVKSPALITEDTSDENISEESIREEAVREEASKEEATRVENKSEIGISFEVTAPEITKEEEEDVKEEDMSKKEEKIPQIEKEVLHLLPLPQLSNELPPTMIHKKPSFEKSMYGEAPLMTTSRSITTNRISRFSMTEEDFLALKKKEEDFLVLKRQEEESKKRLSVEEPLPIKQIKLLSMNDMVIPSKEITASPIEIAPQTDPLSIPAEDHKQVTQRRSSMAQSILGDKLDDFTEKLAFIKKNIIMNIDSDEEDEEEADNAEETLKKIALLKQETTTSAPVETPRPLHRRTSSLMDVAPTLARFINQISAGHEPSSSQEEDQDEEELFDFTKVIEIGKNVRSFSEGFVGNGIRMLNDVATRIKTSSEEEEDGEKQTEHENWINDSYI</sequence>
<evidence type="ECO:0000313" key="2">
    <source>
        <dbReference type="EMBL" id="GAA5807591.1"/>
    </source>
</evidence>
<dbReference type="EMBL" id="BAABUK010000002">
    <property type="protein sequence ID" value="GAA5807591.1"/>
    <property type="molecule type" value="Genomic_DNA"/>
</dbReference>
<dbReference type="Proteomes" id="UP001473302">
    <property type="component" value="Unassembled WGS sequence"/>
</dbReference>
<comment type="caution">
    <text evidence="2">The sequence shown here is derived from an EMBL/GenBank/DDBJ whole genome shotgun (WGS) entry which is preliminary data.</text>
</comment>
<keyword evidence="3" id="KW-1185">Reference proteome</keyword>
<name>A0ABP9YL58_9FUNG</name>
<gene>
    <name evidence="2" type="ORF">MFLAVUS_000956</name>
</gene>
<feature type="region of interest" description="Disordered" evidence="1">
    <location>
        <begin position="490"/>
        <end position="514"/>
    </location>
</feature>
<reference evidence="2 3" key="1">
    <citation type="submission" date="2024-04" db="EMBL/GenBank/DDBJ databases">
        <title>genome sequences of Mucor flavus KT1a and Helicostylum pulchrum KT1b strains isolated from the surface of a dry-aged beef.</title>
        <authorList>
            <person name="Toyotome T."/>
            <person name="Hosono M."/>
            <person name="Torimaru M."/>
            <person name="Fukuda K."/>
            <person name="Mikami N."/>
        </authorList>
    </citation>
    <scope>NUCLEOTIDE SEQUENCE [LARGE SCALE GENOMIC DNA]</scope>
    <source>
        <strain evidence="2 3">KT1a</strain>
    </source>
</reference>
<organism evidence="2 3">
    <name type="scientific">Mucor flavus</name>
    <dbReference type="NCBI Taxonomy" id="439312"/>
    <lineage>
        <taxon>Eukaryota</taxon>
        <taxon>Fungi</taxon>
        <taxon>Fungi incertae sedis</taxon>
        <taxon>Mucoromycota</taxon>
        <taxon>Mucoromycotina</taxon>
        <taxon>Mucoromycetes</taxon>
        <taxon>Mucorales</taxon>
        <taxon>Mucorineae</taxon>
        <taxon>Mucoraceae</taxon>
        <taxon>Mucor</taxon>
    </lineage>
</organism>
<proteinExistence type="predicted"/>
<protein>
    <submittedName>
        <fullName evidence="2">Uncharacterized protein</fullName>
    </submittedName>
</protein>
<feature type="compositionally biased region" description="Basic and acidic residues" evidence="1">
    <location>
        <begin position="148"/>
        <end position="171"/>
    </location>
</feature>
<feature type="compositionally biased region" description="Acidic residues" evidence="1">
    <location>
        <begin position="104"/>
        <end position="126"/>
    </location>
</feature>
<evidence type="ECO:0000313" key="3">
    <source>
        <dbReference type="Proteomes" id="UP001473302"/>
    </source>
</evidence>
<evidence type="ECO:0000256" key="1">
    <source>
        <dbReference type="SAM" id="MobiDB-lite"/>
    </source>
</evidence>
<feature type="region of interest" description="Disordered" evidence="1">
    <location>
        <begin position="57"/>
        <end position="203"/>
    </location>
</feature>